<dbReference type="AlphaFoldDB" id="A0A1M6M785"/>
<reference evidence="2 3" key="1">
    <citation type="submission" date="2016-11" db="EMBL/GenBank/DDBJ databases">
        <authorList>
            <person name="Jaros S."/>
            <person name="Januszkiewicz K."/>
            <person name="Wedrychowicz H."/>
        </authorList>
    </citation>
    <scope>NUCLEOTIDE SEQUENCE [LARGE SCALE GENOMIC DNA]</scope>
    <source>
        <strain evidence="2 3">DSM 14214</strain>
    </source>
</reference>
<gene>
    <name evidence="2" type="ORF">SAMN02745138_00509</name>
</gene>
<dbReference type="EMBL" id="FRAH01000006">
    <property type="protein sequence ID" value="SHJ79308.1"/>
    <property type="molecule type" value="Genomic_DNA"/>
</dbReference>
<keyword evidence="1" id="KW-0472">Membrane</keyword>
<name>A0A1M6M785_9FIRM</name>
<accession>A0A1M6M785</accession>
<keyword evidence="1" id="KW-0812">Transmembrane</keyword>
<feature type="transmembrane region" description="Helical" evidence="1">
    <location>
        <begin position="43"/>
        <end position="63"/>
    </location>
</feature>
<dbReference type="Proteomes" id="UP000183975">
    <property type="component" value="Unassembled WGS sequence"/>
</dbReference>
<proteinExistence type="predicted"/>
<dbReference type="RefSeq" id="WP_072848833.1">
    <property type="nucleotide sequence ID" value="NZ_FRAH01000006.1"/>
</dbReference>
<organism evidence="2 3">
    <name type="scientific">Anaerotignum lactatifermentans DSM 14214</name>
    <dbReference type="NCBI Taxonomy" id="1121323"/>
    <lineage>
        <taxon>Bacteria</taxon>
        <taxon>Bacillati</taxon>
        <taxon>Bacillota</taxon>
        <taxon>Clostridia</taxon>
        <taxon>Lachnospirales</taxon>
        <taxon>Anaerotignaceae</taxon>
        <taxon>Anaerotignum</taxon>
    </lineage>
</organism>
<sequence length="113" mass="13116">MLTKETLEKTSDFQKNILRRGIIKAGLFLLGISLLAPDGILQMILFCASMICMFIQLFLDVFLRRKGIDIRVDANESWETYQRQLKNDSILCGISFVIFLAIELLFRFLTYSR</sequence>
<protein>
    <submittedName>
        <fullName evidence="2">Uncharacterized protein</fullName>
    </submittedName>
</protein>
<evidence type="ECO:0000313" key="2">
    <source>
        <dbReference type="EMBL" id="SHJ79308.1"/>
    </source>
</evidence>
<evidence type="ECO:0000256" key="1">
    <source>
        <dbReference type="SAM" id="Phobius"/>
    </source>
</evidence>
<keyword evidence="1" id="KW-1133">Transmembrane helix</keyword>
<feature type="transmembrane region" description="Helical" evidence="1">
    <location>
        <begin position="21"/>
        <end position="37"/>
    </location>
</feature>
<keyword evidence="3" id="KW-1185">Reference proteome</keyword>
<evidence type="ECO:0000313" key="3">
    <source>
        <dbReference type="Proteomes" id="UP000183975"/>
    </source>
</evidence>
<feature type="transmembrane region" description="Helical" evidence="1">
    <location>
        <begin position="90"/>
        <end position="109"/>
    </location>
</feature>